<keyword evidence="2" id="KW-1185">Reference proteome</keyword>
<dbReference type="RefSeq" id="WP_231439856.1">
    <property type="nucleotide sequence ID" value="NZ_JAJOMB010000003.1"/>
</dbReference>
<reference evidence="1" key="1">
    <citation type="submission" date="2021-11" db="EMBL/GenBank/DDBJ databases">
        <title>Streptomyces corallinus and Kineosporia corallina sp. nov., two new coral-derived marine actinobacteria.</title>
        <authorList>
            <person name="Buangrab K."/>
            <person name="Sutthacheep M."/>
            <person name="Yeemin T."/>
            <person name="Harunari E."/>
            <person name="Igarashi Y."/>
            <person name="Sripreechasak P."/>
            <person name="Kanchanasin P."/>
            <person name="Tanasupawat S."/>
            <person name="Phongsopitanun W."/>
        </authorList>
    </citation>
    <scope>NUCLEOTIDE SEQUENCE</scope>
    <source>
        <strain evidence="1">JCM 31032</strain>
    </source>
</reference>
<dbReference type="EMBL" id="JAJOMB010000003">
    <property type="protein sequence ID" value="MCD5310723.1"/>
    <property type="molecule type" value="Genomic_DNA"/>
</dbReference>
<sequence length="186" mass="20123">MLIEALAAVDGLLDAWAAELQGLRERGAFRPTGVRGAYRNLLPAALLREAAASVYAESAHRIGLLDLDRSLPVGELARLKERVEGWTAEDRSASDVIASFGEPSIWTGSRNPLHSRNISYAADQASAGFVCFHLWNTPDENRPEPVLLAVRNRSGPFSEAFSFTPEGMRQKNALVAPTVPSPGKVS</sequence>
<evidence type="ECO:0000313" key="1">
    <source>
        <dbReference type="EMBL" id="MCD5310723.1"/>
    </source>
</evidence>
<accession>A0A9X1SY55</accession>
<gene>
    <name evidence="1" type="ORF">LR394_07445</name>
</gene>
<protein>
    <submittedName>
        <fullName evidence="1">Uncharacterized protein</fullName>
    </submittedName>
</protein>
<proteinExistence type="predicted"/>
<comment type="caution">
    <text evidence="1">The sequence shown here is derived from an EMBL/GenBank/DDBJ whole genome shotgun (WGS) entry which is preliminary data.</text>
</comment>
<dbReference type="Proteomes" id="UP001138997">
    <property type="component" value="Unassembled WGS sequence"/>
</dbReference>
<name>A0A9X1SY55_9ACTN</name>
<organism evidence="1 2">
    <name type="scientific">Kineosporia babensis</name>
    <dbReference type="NCBI Taxonomy" id="499548"/>
    <lineage>
        <taxon>Bacteria</taxon>
        <taxon>Bacillati</taxon>
        <taxon>Actinomycetota</taxon>
        <taxon>Actinomycetes</taxon>
        <taxon>Kineosporiales</taxon>
        <taxon>Kineosporiaceae</taxon>
        <taxon>Kineosporia</taxon>
    </lineage>
</organism>
<dbReference type="AlphaFoldDB" id="A0A9X1SY55"/>
<evidence type="ECO:0000313" key="2">
    <source>
        <dbReference type="Proteomes" id="UP001138997"/>
    </source>
</evidence>